<comment type="caution">
    <text evidence="1">The sequence shown here is derived from an EMBL/GenBank/DDBJ whole genome shotgun (WGS) entry which is preliminary data.</text>
</comment>
<keyword evidence="2" id="KW-1185">Reference proteome</keyword>
<dbReference type="EMBL" id="JAENHL010000007">
    <property type="protein sequence ID" value="MBK1869039.1"/>
    <property type="molecule type" value="Genomic_DNA"/>
</dbReference>
<accession>A0ACC5R8P0</accession>
<organism evidence="1 2">
    <name type="scientific">Taklimakanibacter albus</name>
    <dbReference type="NCBI Taxonomy" id="2800327"/>
    <lineage>
        <taxon>Bacteria</taxon>
        <taxon>Pseudomonadati</taxon>
        <taxon>Pseudomonadota</taxon>
        <taxon>Alphaproteobacteria</taxon>
        <taxon>Hyphomicrobiales</taxon>
        <taxon>Aestuariivirgaceae</taxon>
        <taxon>Taklimakanibacter</taxon>
    </lineage>
</organism>
<proteinExistence type="predicted"/>
<gene>
    <name evidence="1" type="ORF">JHL16_21955</name>
</gene>
<evidence type="ECO:0000313" key="1">
    <source>
        <dbReference type="EMBL" id="MBK1869039.1"/>
    </source>
</evidence>
<dbReference type="Proteomes" id="UP000616151">
    <property type="component" value="Unassembled WGS sequence"/>
</dbReference>
<evidence type="ECO:0000313" key="2">
    <source>
        <dbReference type="Proteomes" id="UP000616151"/>
    </source>
</evidence>
<protein>
    <submittedName>
        <fullName evidence="1">Peptidoglycan DD-metalloendopeptidase family protein</fullName>
    </submittedName>
</protein>
<sequence length="423" mass="45891">MKLRPILAALAAFAALTPTAWAQTADDLNTLEQQLDASKSLQQQIAAEREAIVQEQAALSQKLIALAEKIQSREAAILAAEERLQELDAEQLKIHTGLAARREEISRLLAGLQRIERNPPPPLVVEPTDVLSALRSAMMFGTIVPELRQEAAALSAQLARLETLQAQTLSERESLKDHVTRLLSSRREMTDLQARKKSLLADTNERLKAEKQRARELAAKAKDMKQLLATLEEERLKAEAAEKARAEAEAKTAAEVKAKAEAQARIDAAKKLQPRMAFADIKASLQYPAQGQILKVYGANDGFGGTTRGIFVATRADAQVITPTDGHVEFAGPFRSYGQLLILNTGGGYHVLLAGLGEITAEQGQFLRAGEPVGIMGKSAAPGTLTGDQLQDGRPVLYIEFRKNGEAIDSSPWWIGGFAQARG</sequence>
<name>A0ACC5R8P0_9HYPH</name>
<reference evidence="1" key="1">
    <citation type="submission" date="2021-01" db="EMBL/GenBank/DDBJ databases">
        <authorList>
            <person name="Sun Q."/>
        </authorList>
    </citation>
    <scope>NUCLEOTIDE SEQUENCE</scope>
    <source>
        <strain evidence="1">YIM B02566</strain>
    </source>
</reference>